<organism evidence="2 3">
    <name type="scientific">Tetraparma gracilis</name>
    <dbReference type="NCBI Taxonomy" id="2962635"/>
    <lineage>
        <taxon>Eukaryota</taxon>
        <taxon>Sar</taxon>
        <taxon>Stramenopiles</taxon>
        <taxon>Ochrophyta</taxon>
        <taxon>Bolidophyceae</taxon>
        <taxon>Parmales</taxon>
        <taxon>Triparmaceae</taxon>
        <taxon>Tetraparma</taxon>
    </lineage>
</organism>
<evidence type="ECO:0000256" key="1">
    <source>
        <dbReference type="SAM" id="Phobius"/>
    </source>
</evidence>
<proteinExistence type="predicted"/>
<keyword evidence="1" id="KW-0472">Membrane</keyword>
<protein>
    <submittedName>
        <fullName evidence="2">Uncharacterized protein</fullName>
    </submittedName>
</protein>
<dbReference type="Proteomes" id="UP001165060">
    <property type="component" value="Unassembled WGS sequence"/>
</dbReference>
<feature type="transmembrane region" description="Helical" evidence="1">
    <location>
        <begin position="88"/>
        <end position="107"/>
    </location>
</feature>
<keyword evidence="1" id="KW-0812">Transmembrane</keyword>
<feature type="transmembrane region" description="Helical" evidence="1">
    <location>
        <begin position="48"/>
        <end position="68"/>
    </location>
</feature>
<accession>A0ABQ6M3L7</accession>
<dbReference type="EMBL" id="BRYB01002383">
    <property type="protein sequence ID" value="GMI18935.1"/>
    <property type="molecule type" value="Genomic_DNA"/>
</dbReference>
<name>A0ABQ6M3L7_9STRA</name>
<keyword evidence="1" id="KW-1133">Transmembrane helix</keyword>
<reference evidence="2 3" key="1">
    <citation type="journal article" date="2023" name="Commun. Biol.">
        <title>Genome analysis of Parmales, the sister group of diatoms, reveals the evolutionary specialization of diatoms from phago-mixotrophs to photoautotrophs.</title>
        <authorList>
            <person name="Ban H."/>
            <person name="Sato S."/>
            <person name="Yoshikawa S."/>
            <person name="Yamada K."/>
            <person name="Nakamura Y."/>
            <person name="Ichinomiya M."/>
            <person name="Sato N."/>
            <person name="Blanc-Mathieu R."/>
            <person name="Endo H."/>
            <person name="Kuwata A."/>
            <person name="Ogata H."/>
        </authorList>
    </citation>
    <scope>NUCLEOTIDE SEQUENCE [LARGE SCALE GENOMIC DNA]</scope>
</reference>
<comment type="caution">
    <text evidence="2">The sequence shown here is derived from an EMBL/GenBank/DDBJ whole genome shotgun (WGS) entry which is preliminary data.</text>
</comment>
<gene>
    <name evidence="2" type="ORF">TeGR_g729</name>
</gene>
<evidence type="ECO:0000313" key="2">
    <source>
        <dbReference type="EMBL" id="GMI18935.1"/>
    </source>
</evidence>
<sequence length="184" mass="19735">MPFGSPLVPRTSKGDFMHMIKLPMNIAVMVIGGMDYSNCSAIPKLTTFMITFGVMNSLVGLISFWFNIPDDMKEKEAIKKASESNAHILNALSLFQLAFLGVAIWGFSQVAPYIGDFPAGPDGCESGVFLCGFISSAIPTAIVAFMVFYGLVLLVKKSLGMEVALPWEEAPATAVENKDGANAV</sequence>
<feature type="transmembrane region" description="Helical" evidence="1">
    <location>
        <begin position="127"/>
        <end position="155"/>
    </location>
</feature>
<evidence type="ECO:0000313" key="3">
    <source>
        <dbReference type="Proteomes" id="UP001165060"/>
    </source>
</evidence>
<keyword evidence="3" id="KW-1185">Reference proteome</keyword>